<comment type="subcellular location">
    <subcellularLocation>
        <location evidence="1">Endomembrane system</location>
        <topology evidence="1">Multi-pass membrane protein</topology>
    </subcellularLocation>
</comment>
<evidence type="ECO:0000256" key="1">
    <source>
        <dbReference type="ARBA" id="ARBA00004127"/>
    </source>
</evidence>
<evidence type="ECO:0000256" key="5">
    <source>
        <dbReference type="ARBA" id="ARBA00023136"/>
    </source>
</evidence>
<dbReference type="AlphaFoldDB" id="A0A0K6ILG8"/>
<dbReference type="CDD" id="cd17473">
    <property type="entry name" value="MFS_arabinose_efflux_permease_like"/>
    <property type="match status" value="1"/>
</dbReference>
<keyword evidence="10" id="KW-1185">Reference proteome</keyword>
<feature type="transmembrane region" description="Helical" evidence="7">
    <location>
        <begin position="16"/>
        <end position="37"/>
    </location>
</feature>
<keyword evidence="2" id="KW-0813">Transport</keyword>
<dbReference type="Proteomes" id="UP000182769">
    <property type="component" value="Unassembled WGS sequence"/>
</dbReference>
<dbReference type="GO" id="GO:0005886">
    <property type="term" value="C:plasma membrane"/>
    <property type="evidence" value="ECO:0007669"/>
    <property type="project" value="TreeGrafter"/>
</dbReference>
<dbReference type="PANTHER" id="PTHR23501">
    <property type="entry name" value="MAJOR FACILITATOR SUPERFAMILY"/>
    <property type="match status" value="1"/>
</dbReference>
<dbReference type="RefSeq" id="WP_141656825.1">
    <property type="nucleotide sequence ID" value="NZ_CYHG01000005.1"/>
</dbReference>
<evidence type="ECO:0000313" key="10">
    <source>
        <dbReference type="Proteomes" id="UP000182769"/>
    </source>
</evidence>
<sequence>MTDQFTVKKATAGREGILIALGSSLTIMGSVMVAPMLPKMGQEFGPVTPDAGTLLPLAVTGPALAIALFAPIAGWISDRVGRKAMLILATFLYAILGVLPALLTDLNDIVISRLLFGCAEAVIMTCCTALIADYWHGEERFKFVNFQVVSIGIIGSIFFVLGGVMGEESWRTPFYLYLGPLLLIPFMVRILWEPKKNSGHLPPVDPNAHTAFAPLIIGYLMILGGMVLNFIVPVQAPALLVAIGVTSTTKIGLSAGLGLLATLGGSLTWPLLRRLFGLSGCNALLMALLAVGLWLLANAETYNQVLFAVCIHGLGAGLMVPNLMASVMNALPDSVRGRGIGGFTSALYLGQFISPIVVGTIIAMTQTDLPSAIVYLAIASAVVAAIWLLSRLLGGKSQPLNKESAA</sequence>
<feature type="transmembrane region" description="Helical" evidence="7">
    <location>
        <begin position="275"/>
        <end position="296"/>
    </location>
</feature>
<dbReference type="GO" id="GO:0012505">
    <property type="term" value="C:endomembrane system"/>
    <property type="evidence" value="ECO:0007669"/>
    <property type="project" value="UniProtKB-SubCell"/>
</dbReference>
<dbReference type="PROSITE" id="PS00216">
    <property type="entry name" value="SUGAR_TRANSPORT_1"/>
    <property type="match status" value="1"/>
</dbReference>
<dbReference type="EMBL" id="CYHG01000005">
    <property type="protein sequence ID" value="CUB04152.1"/>
    <property type="molecule type" value="Genomic_DNA"/>
</dbReference>
<evidence type="ECO:0000256" key="3">
    <source>
        <dbReference type="ARBA" id="ARBA00022692"/>
    </source>
</evidence>
<dbReference type="GO" id="GO:0022857">
    <property type="term" value="F:transmembrane transporter activity"/>
    <property type="evidence" value="ECO:0007669"/>
    <property type="project" value="InterPro"/>
</dbReference>
<feature type="transmembrane region" description="Helical" evidence="7">
    <location>
        <begin position="346"/>
        <end position="366"/>
    </location>
</feature>
<dbReference type="Gene3D" id="1.20.1250.20">
    <property type="entry name" value="MFS general substrate transporter like domains"/>
    <property type="match status" value="1"/>
</dbReference>
<feature type="transmembrane region" description="Helical" evidence="7">
    <location>
        <begin position="372"/>
        <end position="393"/>
    </location>
</feature>
<evidence type="ECO:0000256" key="4">
    <source>
        <dbReference type="ARBA" id="ARBA00022989"/>
    </source>
</evidence>
<feature type="transmembrane region" description="Helical" evidence="7">
    <location>
        <begin position="212"/>
        <end position="232"/>
    </location>
</feature>
<feature type="transmembrane region" description="Helical" evidence="7">
    <location>
        <begin position="84"/>
        <end position="103"/>
    </location>
</feature>
<dbReference type="SUPFAM" id="SSF103473">
    <property type="entry name" value="MFS general substrate transporter"/>
    <property type="match status" value="1"/>
</dbReference>
<gene>
    <name evidence="9" type="ORF">Ga0061065_105248</name>
</gene>
<dbReference type="InterPro" id="IPR011701">
    <property type="entry name" value="MFS"/>
</dbReference>
<dbReference type="OrthoDB" id="9812221at2"/>
<dbReference type="InterPro" id="IPR005829">
    <property type="entry name" value="Sugar_transporter_CS"/>
</dbReference>
<dbReference type="Pfam" id="PF07690">
    <property type="entry name" value="MFS_1"/>
    <property type="match status" value="1"/>
</dbReference>
<evidence type="ECO:0000259" key="8">
    <source>
        <dbReference type="PROSITE" id="PS50850"/>
    </source>
</evidence>
<keyword evidence="5 7" id="KW-0472">Membrane</keyword>
<dbReference type="PROSITE" id="PS50850">
    <property type="entry name" value="MFS"/>
    <property type="match status" value="1"/>
</dbReference>
<evidence type="ECO:0000256" key="7">
    <source>
        <dbReference type="SAM" id="Phobius"/>
    </source>
</evidence>
<proteinExistence type="predicted"/>
<feature type="transmembrane region" description="Helical" evidence="7">
    <location>
        <begin position="238"/>
        <end position="263"/>
    </location>
</feature>
<keyword evidence="3 7" id="KW-0812">Transmembrane</keyword>
<accession>A0A0K6ILG8</accession>
<keyword evidence="4 7" id="KW-1133">Transmembrane helix</keyword>
<dbReference type="InterPro" id="IPR020846">
    <property type="entry name" value="MFS_dom"/>
</dbReference>
<dbReference type="InterPro" id="IPR036259">
    <property type="entry name" value="MFS_trans_sf"/>
</dbReference>
<feature type="transmembrane region" description="Helical" evidence="7">
    <location>
        <begin position="143"/>
        <end position="162"/>
    </location>
</feature>
<reference evidence="10" key="1">
    <citation type="submission" date="2015-08" db="EMBL/GenBank/DDBJ databases">
        <authorList>
            <person name="Varghese N."/>
        </authorList>
    </citation>
    <scope>NUCLEOTIDE SEQUENCE [LARGE SCALE GENOMIC DNA]</scope>
    <source>
        <strain evidence="10">JCM 18476</strain>
    </source>
</reference>
<feature type="transmembrane region" description="Helical" evidence="7">
    <location>
        <begin position="109"/>
        <end position="131"/>
    </location>
</feature>
<dbReference type="STRING" id="1137284.GCA_001418205_02016"/>
<feature type="domain" description="Major facilitator superfamily (MFS) profile" evidence="8">
    <location>
        <begin position="15"/>
        <end position="398"/>
    </location>
</feature>
<dbReference type="PANTHER" id="PTHR23501:SF191">
    <property type="entry name" value="VACUOLAR BASIC AMINO ACID TRANSPORTER 4"/>
    <property type="match status" value="1"/>
</dbReference>
<evidence type="ECO:0000256" key="6">
    <source>
        <dbReference type="ARBA" id="ARBA00044273"/>
    </source>
</evidence>
<evidence type="ECO:0000313" key="9">
    <source>
        <dbReference type="EMBL" id="CUB04152.1"/>
    </source>
</evidence>
<feature type="transmembrane region" description="Helical" evidence="7">
    <location>
        <begin position="302"/>
        <end position="325"/>
    </location>
</feature>
<protein>
    <recommendedName>
        <fullName evidence="6">MFS-type drug efflux transporter P55</fullName>
    </recommendedName>
</protein>
<evidence type="ECO:0000256" key="2">
    <source>
        <dbReference type="ARBA" id="ARBA00022448"/>
    </source>
</evidence>
<organism evidence="9 10">
    <name type="scientific">Marinomonas fungiae</name>
    <dbReference type="NCBI Taxonomy" id="1137284"/>
    <lineage>
        <taxon>Bacteria</taxon>
        <taxon>Pseudomonadati</taxon>
        <taxon>Pseudomonadota</taxon>
        <taxon>Gammaproteobacteria</taxon>
        <taxon>Oceanospirillales</taxon>
        <taxon>Oceanospirillaceae</taxon>
        <taxon>Marinomonas</taxon>
    </lineage>
</organism>
<name>A0A0K6ILG8_9GAMM</name>
<feature type="transmembrane region" description="Helical" evidence="7">
    <location>
        <begin position="57"/>
        <end position="77"/>
    </location>
</feature>